<evidence type="ECO:0000256" key="5">
    <source>
        <dbReference type="ARBA" id="ARBA00022989"/>
    </source>
</evidence>
<evidence type="ECO:0000256" key="4">
    <source>
        <dbReference type="ARBA" id="ARBA00022692"/>
    </source>
</evidence>
<comment type="function">
    <text evidence="9">Channel that opens in response to stretch forces in the membrane lipid bilayer. May participate in the regulation of osmotic pressure changes within the cell.</text>
</comment>
<sequence length="133" mass="14347">MFKEFKDFAMRGGLIDIAVGLVLAAAFGTIVSSFVDGMFMPLVSKIFQFGDFKEAKIVLDQAVLGADGKVATPENAIFYGSFISSIINFIIIAFVMFLIVKAVNSTKKSEVAAPASPSSEQLLTEIRDLLAKK</sequence>
<dbReference type="GO" id="GO:0005886">
    <property type="term" value="C:plasma membrane"/>
    <property type="evidence" value="ECO:0007669"/>
    <property type="project" value="UniProtKB-SubCell"/>
</dbReference>
<evidence type="ECO:0000256" key="8">
    <source>
        <dbReference type="ARBA" id="ARBA00023303"/>
    </source>
</evidence>
<dbReference type="SUPFAM" id="SSF81330">
    <property type="entry name" value="Gated mechanosensitive channel"/>
    <property type="match status" value="1"/>
</dbReference>
<accession>A0A9D7S6Z3</accession>
<dbReference type="EMBL" id="JADKFW010000004">
    <property type="protein sequence ID" value="MBK9716534.1"/>
    <property type="molecule type" value="Genomic_DNA"/>
</dbReference>
<evidence type="ECO:0000256" key="1">
    <source>
        <dbReference type="ARBA" id="ARBA00004141"/>
    </source>
</evidence>
<dbReference type="Proteomes" id="UP000808349">
    <property type="component" value="Unassembled WGS sequence"/>
</dbReference>
<keyword evidence="2 9" id="KW-0813">Transport</keyword>
<dbReference type="InterPro" id="IPR036019">
    <property type="entry name" value="MscL_channel"/>
</dbReference>
<keyword evidence="8 9" id="KW-0407">Ion channel</keyword>
<keyword evidence="5 9" id="KW-1133">Transmembrane helix</keyword>
<dbReference type="InterPro" id="IPR037673">
    <property type="entry name" value="MSC/AndL"/>
</dbReference>
<dbReference type="PANTHER" id="PTHR30266:SF2">
    <property type="entry name" value="LARGE-CONDUCTANCE MECHANOSENSITIVE CHANNEL"/>
    <property type="match status" value="1"/>
</dbReference>
<evidence type="ECO:0000256" key="3">
    <source>
        <dbReference type="ARBA" id="ARBA00022475"/>
    </source>
</evidence>
<dbReference type="GO" id="GO:0008381">
    <property type="term" value="F:mechanosensitive monoatomic ion channel activity"/>
    <property type="evidence" value="ECO:0007669"/>
    <property type="project" value="UniProtKB-UniRule"/>
</dbReference>
<protein>
    <recommendedName>
        <fullName evidence="9">Large-conductance mechanosensitive channel</fullName>
    </recommendedName>
</protein>
<gene>
    <name evidence="9 10" type="primary">mscL</name>
    <name evidence="10" type="ORF">IPO85_03230</name>
</gene>
<comment type="subunit">
    <text evidence="9">Homopentamer.</text>
</comment>
<evidence type="ECO:0000256" key="9">
    <source>
        <dbReference type="HAMAP-Rule" id="MF_00115"/>
    </source>
</evidence>
<keyword evidence="4 9" id="KW-0812">Transmembrane</keyword>
<keyword evidence="7 9" id="KW-0472">Membrane</keyword>
<dbReference type="PANTHER" id="PTHR30266">
    <property type="entry name" value="MECHANOSENSITIVE CHANNEL MSCL"/>
    <property type="match status" value="1"/>
</dbReference>
<keyword evidence="6 9" id="KW-0406">Ion transport</keyword>
<proteinExistence type="inferred from homology"/>
<name>A0A9D7S6Z3_9BACT</name>
<feature type="transmembrane region" description="Helical" evidence="9">
    <location>
        <begin position="12"/>
        <end position="35"/>
    </location>
</feature>
<organism evidence="10 11">
    <name type="scientific">Candidatus Defluviibacterium haderslevense</name>
    <dbReference type="NCBI Taxonomy" id="2981993"/>
    <lineage>
        <taxon>Bacteria</taxon>
        <taxon>Pseudomonadati</taxon>
        <taxon>Bacteroidota</taxon>
        <taxon>Saprospiria</taxon>
        <taxon>Saprospirales</taxon>
        <taxon>Saprospiraceae</taxon>
        <taxon>Candidatus Defluviibacterium</taxon>
    </lineage>
</organism>
<dbReference type="PRINTS" id="PR01264">
    <property type="entry name" value="MECHCHANNEL"/>
</dbReference>
<reference evidence="10 11" key="1">
    <citation type="submission" date="2020-10" db="EMBL/GenBank/DDBJ databases">
        <title>Connecting structure to function with the recovery of over 1000 high-quality activated sludge metagenome-assembled genomes encoding full-length rRNA genes using long-read sequencing.</title>
        <authorList>
            <person name="Singleton C.M."/>
            <person name="Petriglieri F."/>
            <person name="Kristensen J.M."/>
            <person name="Kirkegaard R.H."/>
            <person name="Michaelsen T.Y."/>
            <person name="Andersen M.H."/>
            <person name="Karst S.M."/>
            <person name="Dueholm M.S."/>
            <person name="Nielsen P.H."/>
            <person name="Albertsen M."/>
        </authorList>
    </citation>
    <scope>NUCLEOTIDE SEQUENCE [LARGE SCALE GENOMIC DNA]</scope>
    <source>
        <strain evidence="10">Ribe_18-Q3-R11-54_BAT3C.373</strain>
    </source>
</reference>
<dbReference type="Pfam" id="PF01741">
    <property type="entry name" value="MscL"/>
    <property type="match status" value="1"/>
</dbReference>
<comment type="caution">
    <text evidence="10">The sequence shown here is derived from an EMBL/GenBank/DDBJ whole genome shotgun (WGS) entry which is preliminary data.</text>
</comment>
<dbReference type="AlphaFoldDB" id="A0A9D7S6Z3"/>
<evidence type="ECO:0000256" key="7">
    <source>
        <dbReference type="ARBA" id="ARBA00023136"/>
    </source>
</evidence>
<keyword evidence="3 9" id="KW-1003">Cell membrane</keyword>
<evidence type="ECO:0000256" key="6">
    <source>
        <dbReference type="ARBA" id="ARBA00023065"/>
    </source>
</evidence>
<comment type="subcellular location">
    <subcellularLocation>
        <location evidence="9">Cell membrane</location>
        <topology evidence="9">Multi-pass membrane protein</topology>
    </subcellularLocation>
    <subcellularLocation>
        <location evidence="1">Membrane</location>
        <topology evidence="1">Multi-pass membrane protein</topology>
    </subcellularLocation>
</comment>
<feature type="transmembrane region" description="Helical" evidence="9">
    <location>
        <begin position="76"/>
        <end position="100"/>
    </location>
</feature>
<dbReference type="NCBIfam" id="TIGR00220">
    <property type="entry name" value="mscL"/>
    <property type="match status" value="1"/>
</dbReference>
<comment type="similarity">
    <text evidence="9">Belongs to the MscL family.</text>
</comment>
<evidence type="ECO:0000256" key="2">
    <source>
        <dbReference type="ARBA" id="ARBA00022448"/>
    </source>
</evidence>
<dbReference type="Gene3D" id="1.10.1200.120">
    <property type="entry name" value="Large-conductance mechanosensitive channel, MscL, domain 1"/>
    <property type="match status" value="1"/>
</dbReference>
<dbReference type="InterPro" id="IPR001185">
    <property type="entry name" value="MS_channel"/>
</dbReference>
<evidence type="ECO:0000313" key="11">
    <source>
        <dbReference type="Proteomes" id="UP000808349"/>
    </source>
</evidence>
<dbReference type="HAMAP" id="MF_00115">
    <property type="entry name" value="MscL"/>
    <property type="match status" value="1"/>
</dbReference>
<evidence type="ECO:0000313" key="10">
    <source>
        <dbReference type="EMBL" id="MBK9716534.1"/>
    </source>
</evidence>